<dbReference type="KEGG" id="ttz:FHG85_00780"/>
<sequence length="683" mass="78158">MLIRSYILVILFALNTFIAYAQEAQEPRQVIADIVEDLVSQSESEQDYSELVEELLYIAENPINLNSTNYSELKKLFFLSEFQIQSLLDYIDSTGKFLSIYELQLVPGFDLVDVKHLEPFVYAGDMVQHVTTQDFIQGKHEFATRLKTLLEIPKGYSNKSSITNYYLGSKLALYSRYRYRASNLQIGLTAEKDAGEPFFDGTFQSGLDYLSGYAMANDIGRLKKCVIGDYRAEFGQGLTFWNSLTFGKSASLTGLHKRGRGIIPHSSAYESLFLRGVGLTFNFKKIDISVFSSYRKIDANIADTIDDVAIAFTSLPESGYHRTYTEIQNRHTTPEFVVGSNVTLSYRRLKVGSTFFYNRIFAENLIKRPFYSLEPLATERLVCGINADYYYRQHLFYGEIGVNVLTRNVALLAGGELKLSNRLFFSVLGRSYSPSYDTRYTAALAEGSGSANENGLLLGLKILAGKDWQLLGYVDLFQFPWMRYGVYAPSVGRDLLLQSENVINPYFRVVLRYRYKQRQGNESISSLQVMPVMNQISQSLRMQLFYQPMNWMNLKSVVELSNYKTDSLLSGEHGFMIAQDININLSKTPLSIRMRFAIFDTESWSSRIYSYENDMLYSFTVPAYYSNGTRFMLMFKYGLTKNADIWLRFAQSYYKNMDVIGSGLDAIEGSTRSEVKCMLRFRF</sequence>
<dbReference type="AlphaFoldDB" id="A0A7D4B9R2"/>
<dbReference type="SUPFAM" id="SSF47781">
    <property type="entry name" value="RuvA domain 2-like"/>
    <property type="match status" value="1"/>
</dbReference>
<feature type="signal peptide" evidence="1">
    <location>
        <begin position="1"/>
        <end position="21"/>
    </location>
</feature>
<feature type="chain" id="PRO_5029466253" evidence="1">
    <location>
        <begin position="22"/>
        <end position="683"/>
    </location>
</feature>
<keyword evidence="3" id="KW-1185">Reference proteome</keyword>
<proteinExistence type="predicted"/>
<evidence type="ECO:0000313" key="3">
    <source>
        <dbReference type="Proteomes" id="UP000500961"/>
    </source>
</evidence>
<accession>A0A7D4B9R2</accession>
<evidence type="ECO:0000313" key="2">
    <source>
        <dbReference type="EMBL" id="QKG78860.1"/>
    </source>
</evidence>
<evidence type="ECO:0000256" key="1">
    <source>
        <dbReference type="SAM" id="SignalP"/>
    </source>
</evidence>
<dbReference type="InterPro" id="IPR010994">
    <property type="entry name" value="RuvA_2-like"/>
</dbReference>
<dbReference type="RefSeq" id="WP_173072375.1">
    <property type="nucleotide sequence ID" value="NZ_CP041345.1"/>
</dbReference>
<gene>
    <name evidence="2" type="ORF">FHG85_00780</name>
</gene>
<dbReference type="Proteomes" id="UP000500961">
    <property type="component" value="Chromosome"/>
</dbReference>
<organism evidence="2 3">
    <name type="scientific">Tenuifilum thalassicum</name>
    <dbReference type="NCBI Taxonomy" id="2590900"/>
    <lineage>
        <taxon>Bacteria</taxon>
        <taxon>Pseudomonadati</taxon>
        <taxon>Bacteroidota</taxon>
        <taxon>Bacteroidia</taxon>
        <taxon>Bacteroidales</taxon>
        <taxon>Tenuifilaceae</taxon>
        <taxon>Tenuifilum</taxon>
    </lineage>
</organism>
<name>A0A7D4B9R2_9BACT</name>
<protein>
    <submittedName>
        <fullName evidence="2">Helix-hairpin-helix domain-containing protein</fullName>
    </submittedName>
</protein>
<keyword evidence="1" id="KW-0732">Signal</keyword>
<reference evidence="2 3" key="1">
    <citation type="submission" date="2019-07" db="EMBL/GenBank/DDBJ databases">
        <title>Thalassofilum flectens gen. nov., sp. nov., a novel moderate thermophilic anaerobe from a shallow sea hot spring in Kunashir Island (Russia), representing a new family in the order Bacteroidales, and proposal of Thalassofilacea fam. nov.</title>
        <authorList>
            <person name="Kochetkova T.V."/>
            <person name="Podosokorskaya O.A."/>
            <person name="Novikov A."/>
            <person name="Elcheninov A.G."/>
            <person name="Toshchakov S.V."/>
            <person name="Kublanov I.V."/>
        </authorList>
    </citation>
    <scope>NUCLEOTIDE SEQUENCE [LARGE SCALE GENOMIC DNA]</scope>
    <source>
        <strain evidence="2 3">38-H</strain>
    </source>
</reference>
<dbReference type="EMBL" id="CP041345">
    <property type="protein sequence ID" value="QKG78860.1"/>
    <property type="molecule type" value="Genomic_DNA"/>
</dbReference>